<reference evidence="2 3" key="1">
    <citation type="submission" date="2018-04" db="EMBL/GenBank/DDBJ databases">
        <title>Genomic Encyclopedia of Archaeal and Bacterial Type Strains, Phase II (KMG-II): from individual species to whole genera.</title>
        <authorList>
            <person name="Goeker M."/>
        </authorList>
    </citation>
    <scope>NUCLEOTIDE SEQUENCE [LARGE SCALE GENOMIC DNA]</scope>
    <source>
        <strain evidence="2 3">DSM 45787</strain>
    </source>
</reference>
<evidence type="ECO:0000313" key="2">
    <source>
        <dbReference type="EMBL" id="PTX60829.1"/>
    </source>
</evidence>
<protein>
    <submittedName>
        <fullName evidence="2">Uncharacterized protein DUF2512</fullName>
    </submittedName>
</protein>
<evidence type="ECO:0000256" key="1">
    <source>
        <dbReference type="SAM" id="Phobius"/>
    </source>
</evidence>
<accession>A0A2T6BXM4</accession>
<dbReference type="EMBL" id="QBKR01000008">
    <property type="protein sequence ID" value="PTX60829.1"/>
    <property type="molecule type" value="Genomic_DNA"/>
</dbReference>
<organism evidence="2 3">
    <name type="scientific">Melghirimyces profundicolus</name>
    <dbReference type="NCBI Taxonomy" id="1242148"/>
    <lineage>
        <taxon>Bacteria</taxon>
        <taxon>Bacillati</taxon>
        <taxon>Bacillota</taxon>
        <taxon>Bacilli</taxon>
        <taxon>Bacillales</taxon>
        <taxon>Thermoactinomycetaceae</taxon>
        <taxon>Melghirimyces</taxon>
    </lineage>
</organism>
<gene>
    <name evidence="2" type="ORF">C8P63_108139</name>
</gene>
<dbReference type="AlphaFoldDB" id="A0A2T6BXM4"/>
<comment type="caution">
    <text evidence="2">The sequence shown here is derived from an EMBL/GenBank/DDBJ whole genome shotgun (WGS) entry which is preliminary data.</text>
</comment>
<keyword evidence="1" id="KW-0472">Membrane</keyword>
<keyword evidence="1" id="KW-1133">Transmembrane helix</keyword>
<keyword evidence="3" id="KW-1185">Reference proteome</keyword>
<feature type="transmembrane region" description="Helical" evidence="1">
    <location>
        <begin position="83"/>
        <end position="100"/>
    </location>
</feature>
<evidence type="ECO:0000313" key="3">
    <source>
        <dbReference type="Proteomes" id="UP000244240"/>
    </source>
</evidence>
<dbReference type="Proteomes" id="UP000244240">
    <property type="component" value="Unassembled WGS sequence"/>
</dbReference>
<feature type="transmembrane region" description="Helical" evidence="1">
    <location>
        <begin position="29"/>
        <end position="46"/>
    </location>
</feature>
<proteinExistence type="predicted"/>
<feature type="transmembrane region" description="Helical" evidence="1">
    <location>
        <begin position="58"/>
        <end position="77"/>
    </location>
</feature>
<sequence>MNFFLKIVIYAAVIHGVHLLVDGLHYSTLLAPVGLVFLFATVGHVADQWILPRWGNLLSTIAGSSFMVTVIWGAQFLFPGSLVRFPVALVTGAVLGAVEYRMHMDILKARNA</sequence>
<dbReference type="RefSeq" id="WP_170109558.1">
    <property type="nucleotide sequence ID" value="NZ_QBKR01000008.1"/>
</dbReference>
<name>A0A2T6BXM4_9BACL</name>
<keyword evidence="1" id="KW-0812">Transmembrane</keyword>